<feature type="transmembrane region" description="Helical" evidence="9">
    <location>
        <begin position="58"/>
        <end position="77"/>
    </location>
</feature>
<evidence type="ECO:0000256" key="9">
    <source>
        <dbReference type="SAM" id="Phobius"/>
    </source>
</evidence>
<dbReference type="GO" id="GO:0005524">
    <property type="term" value="F:ATP binding"/>
    <property type="evidence" value="ECO:0007669"/>
    <property type="project" value="UniProtKB-KW"/>
</dbReference>
<dbReference type="Gene3D" id="3.30.565.10">
    <property type="entry name" value="Histidine kinase-like ATPase, C-terminal domain"/>
    <property type="match status" value="1"/>
</dbReference>
<proteinExistence type="predicted"/>
<feature type="domain" description="Signal transduction histidine kinase subgroup 3 dimerisation and phosphoacceptor" evidence="10">
    <location>
        <begin position="194"/>
        <end position="256"/>
    </location>
</feature>
<name>A0A1R4IRI2_9MICC</name>
<dbReference type="Proteomes" id="UP000196230">
    <property type="component" value="Unassembled WGS sequence"/>
</dbReference>
<evidence type="ECO:0000256" key="3">
    <source>
        <dbReference type="ARBA" id="ARBA00022553"/>
    </source>
</evidence>
<keyword evidence="4" id="KW-0808">Transferase</keyword>
<keyword evidence="8" id="KW-0902">Two-component regulatory system</keyword>
<dbReference type="AlphaFoldDB" id="A0A1R4IRI2"/>
<keyword evidence="7" id="KW-0067">ATP-binding</keyword>
<dbReference type="Pfam" id="PF07730">
    <property type="entry name" value="HisKA_3"/>
    <property type="match status" value="1"/>
</dbReference>
<evidence type="ECO:0000256" key="7">
    <source>
        <dbReference type="ARBA" id="ARBA00022840"/>
    </source>
</evidence>
<protein>
    <recommendedName>
        <fullName evidence="2">histidine kinase</fullName>
        <ecNumber evidence="2">2.7.13.3</ecNumber>
    </recommendedName>
</protein>
<feature type="transmembrane region" description="Helical" evidence="9">
    <location>
        <begin position="123"/>
        <end position="139"/>
    </location>
</feature>
<dbReference type="RefSeq" id="WP_087133732.1">
    <property type="nucleotide sequence ID" value="NZ_FUKP01000024.1"/>
</dbReference>
<dbReference type="PANTHER" id="PTHR24421">
    <property type="entry name" value="NITRATE/NITRITE SENSOR PROTEIN NARX-RELATED"/>
    <property type="match status" value="1"/>
</dbReference>
<evidence type="ECO:0000256" key="2">
    <source>
        <dbReference type="ARBA" id="ARBA00012438"/>
    </source>
</evidence>
<keyword evidence="9" id="KW-0472">Membrane</keyword>
<dbReference type="EC" id="2.7.13.3" evidence="2"/>
<keyword evidence="9" id="KW-0812">Transmembrane</keyword>
<evidence type="ECO:0000313" key="12">
    <source>
        <dbReference type="Proteomes" id="UP000196230"/>
    </source>
</evidence>
<feature type="transmembrane region" description="Helical" evidence="9">
    <location>
        <begin position="83"/>
        <end position="116"/>
    </location>
</feature>
<dbReference type="GO" id="GO:0046983">
    <property type="term" value="F:protein dimerization activity"/>
    <property type="evidence" value="ECO:0007669"/>
    <property type="project" value="InterPro"/>
</dbReference>
<dbReference type="InterPro" id="IPR050482">
    <property type="entry name" value="Sensor_HK_TwoCompSys"/>
</dbReference>
<reference evidence="11 12" key="1">
    <citation type="submission" date="2017-02" db="EMBL/GenBank/DDBJ databases">
        <authorList>
            <person name="Peterson S.W."/>
        </authorList>
    </citation>
    <scope>NUCLEOTIDE SEQUENCE [LARGE SCALE GENOMIC DNA]</scope>
    <source>
        <strain evidence="11 12">2B3F</strain>
    </source>
</reference>
<evidence type="ECO:0000259" key="10">
    <source>
        <dbReference type="Pfam" id="PF07730"/>
    </source>
</evidence>
<evidence type="ECO:0000256" key="5">
    <source>
        <dbReference type="ARBA" id="ARBA00022741"/>
    </source>
</evidence>
<evidence type="ECO:0000256" key="1">
    <source>
        <dbReference type="ARBA" id="ARBA00000085"/>
    </source>
</evidence>
<keyword evidence="5" id="KW-0547">Nucleotide-binding</keyword>
<feature type="transmembrane region" description="Helical" evidence="9">
    <location>
        <begin position="29"/>
        <end position="51"/>
    </location>
</feature>
<keyword evidence="3" id="KW-0597">Phosphoprotein</keyword>
<evidence type="ECO:0000256" key="4">
    <source>
        <dbReference type="ARBA" id="ARBA00022679"/>
    </source>
</evidence>
<dbReference type="GO" id="GO:0016020">
    <property type="term" value="C:membrane"/>
    <property type="evidence" value="ECO:0007669"/>
    <property type="project" value="InterPro"/>
</dbReference>
<dbReference type="Gene3D" id="1.20.5.1930">
    <property type="match status" value="1"/>
</dbReference>
<gene>
    <name evidence="11" type="ORF">FM125_04150</name>
</gene>
<dbReference type="GO" id="GO:0000155">
    <property type="term" value="F:phosphorelay sensor kinase activity"/>
    <property type="evidence" value="ECO:0007669"/>
    <property type="project" value="InterPro"/>
</dbReference>
<evidence type="ECO:0000256" key="6">
    <source>
        <dbReference type="ARBA" id="ARBA00022777"/>
    </source>
</evidence>
<dbReference type="InterPro" id="IPR011712">
    <property type="entry name" value="Sig_transdc_His_kin_sub3_dim/P"/>
</dbReference>
<keyword evidence="6 11" id="KW-0418">Kinase</keyword>
<accession>A0A1R4IRI2</accession>
<keyword evidence="9" id="KW-1133">Transmembrane helix</keyword>
<sequence>MQKGAGGGEATVLKNSAASRQGRDWPRRATHLFLCLTSLALVIDFIPVLVGTQDEPDAIAASAGYLAACLAPVMAIFHRPTALAVFIVGSLVGPHIVETAGLLTFIAILFLALTILFGSRREMLLAVPALVLWSTSVSLRLDGTLAFLVTYLLFALPTGALASVGRYMRRQAHRAQQRLIQAEADRRTAIRRQREALARELHDVVAHELTVISMLAGARRSSTDVDALQEGLSSTREHAVQGLRELRTLLGVLRAESTQPTPPPAPEGPADAAAVLSDVVHQARALGFDVRTSTPDEAAWETVSRTINESLARILREAFSNILKYADRSAPVVVQVELRPHEVRCLLENRIRREPWQPRSKDSSSRLGVAGLHERAALLGGTAEIGPLGELWRVDVRLPA</sequence>
<dbReference type="EMBL" id="FUKP01000024">
    <property type="protein sequence ID" value="SJN22492.1"/>
    <property type="molecule type" value="Genomic_DNA"/>
</dbReference>
<dbReference type="PANTHER" id="PTHR24421:SF10">
    <property type="entry name" value="NITRATE_NITRITE SENSOR PROTEIN NARQ"/>
    <property type="match status" value="1"/>
</dbReference>
<feature type="transmembrane region" description="Helical" evidence="9">
    <location>
        <begin position="145"/>
        <end position="168"/>
    </location>
</feature>
<evidence type="ECO:0000256" key="8">
    <source>
        <dbReference type="ARBA" id="ARBA00023012"/>
    </source>
</evidence>
<evidence type="ECO:0000313" key="11">
    <source>
        <dbReference type="EMBL" id="SJN22492.1"/>
    </source>
</evidence>
<comment type="catalytic activity">
    <reaction evidence="1">
        <text>ATP + protein L-histidine = ADP + protein N-phospho-L-histidine.</text>
        <dbReference type="EC" id="2.7.13.3"/>
    </reaction>
</comment>
<dbReference type="InterPro" id="IPR036890">
    <property type="entry name" value="HATPase_C_sf"/>
</dbReference>
<organism evidence="11 12">
    <name type="scientific">Micrococcus lylae</name>
    <dbReference type="NCBI Taxonomy" id="1273"/>
    <lineage>
        <taxon>Bacteria</taxon>
        <taxon>Bacillati</taxon>
        <taxon>Actinomycetota</taxon>
        <taxon>Actinomycetes</taxon>
        <taxon>Micrococcales</taxon>
        <taxon>Micrococcaceae</taxon>
        <taxon>Micrococcus</taxon>
    </lineage>
</organism>